<dbReference type="EMBL" id="PDCP01000129">
    <property type="protein sequence ID" value="PEG33250.1"/>
    <property type="molecule type" value="Genomic_DNA"/>
</dbReference>
<dbReference type="Pfam" id="PF18407">
    <property type="entry name" value="GNAT_like"/>
    <property type="match status" value="1"/>
</dbReference>
<dbReference type="InterPro" id="IPR036412">
    <property type="entry name" value="HAD-like_sf"/>
</dbReference>
<dbReference type="Pfam" id="PF13344">
    <property type="entry name" value="Hydrolase_6"/>
    <property type="match status" value="1"/>
</dbReference>
<sequence length="370" mass="38505">MTPAQPQPWPASPPPPDTHAPIEGARRCDVTPQAHQTPISDEHDVLLLDLDGTVYRGKQPTPGAAEALLRAAARAIFLTNNASRRPSDVAIQLQSMGVAATARDIVTSAQSAALLLASQLAPEDRVLIVGTDALAEEVSKVGLRPVRHYADAPVAVVQGHSPTTGWQDLAEAALAIRDGTLWVATNLDVTFPTDRGLVPGNGSMVAALRAATEAQPQVAGKPGSAMIEAATARGTFCAPLVIGDRLDTDIAGANTAGLQSMLVLTGVSTPLDVLHAPPAARPTYLAHNLQALTMPSASLRIASDPAWHIDLDHDTATISTTDHGLCVDELSMVRAIAAAVWQHHSAPPRRFVAADTTARAALQDAGLPSG</sequence>
<accession>A0A2A7MNW8</accession>
<proteinExistence type="predicted"/>
<dbReference type="GO" id="GO:0016791">
    <property type="term" value="F:phosphatase activity"/>
    <property type="evidence" value="ECO:0007669"/>
    <property type="project" value="TreeGrafter"/>
</dbReference>
<dbReference type="InterPro" id="IPR023214">
    <property type="entry name" value="HAD_sf"/>
</dbReference>
<dbReference type="GO" id="GO:0005737">
    <property type="term" value="C:cytoplasm"/>
    <property type="evidence" value="ECO:0007669"/>
    <property type="project" value="TreeGrafter"/>
</dbReference>
<feature type="region of interest" description="Disordered" evidence="1">
    <location>
        <begin position="1"/>
        <end position="22"/>
    </location>
</feature>
<gene>
    <name evidence="4" type="ORF">CQY20_31760</name>
    <name evidence="3" type="ORF">MAGR_20930</name>
</gene>
<dbReference type="InterPro" id="IPR006357">
    <property type="entry name" value="HAD-SF_hydro_IIA"/>
</dbReference>
<keyword evidence="4" id="KW-0378">Hydrolase</keyword>
<comment type="caution">
    <text evidence="4">The sequence shown here is derived from an EMBL/GenBank/DDBJ whole genome shotgun (WGS) entry which is preliminary data.</text>
</comment>
<protein>
    <submittedName>
        <fullName evidence="3">D,L-glycerol 3-phosphate phosphatase</fullName>
    </submittedName>
    <submittedName>
        <fullName evidence="4">HAD family hydrolase</fullName>
    </submittedName>
</protein>
<organism evidence="4 5">
    <name type="scientific">Mycolicibacterium agri</name>
    <name type="common">Mycobacterium agri</name>
    <dbReference type="NCBI Taxonomy" id="36811"/>
    <lineage>
        <taxon>Bacteria</taxon>
        <taxon>Bacillati</taxon>
        <taxon>Actinomycetota</taxon>
        <taxon>Actinomycetes</taxon>
        <taxon>Mycobacteriales</taxon>
        <taxon>Mycobacteriaceae</taxon>
        <taxon>Mycolicibacterium</taxon>
    </lineage>
</organism>
<evidence type="ECO:0000256" key="1">
    <source>
        <dbReference type="SAM" id="MobiDB-lite"/>
    </source>
</evidence>
<keyword evidence="5" id="KW-1185">Reference proteome</keyword>
<evidence type="ECO:0000313" key="6">
    <source>
        <dbReference type="Proteomes" id="UP000465302"/>
    </source>
</evidence>
<dbReference type="EMBL" id="BLKS01000001">
    <property type="protein sequence ID" value="GFG50652.1"/>
    <property type="molecule type" value="Genomic_DNA"/>
</dbReference>
<dbReference type="Proteomes" id="UP000465302">
    <property type="component" value="Unassembled WGS sequence"/>
</dbReference>
<reference evidence="3" key="3">
    <citation type="submission" date="2020-02" db="EMBL/GenBank/DDBJ databases">
        <authorList>
            <person name="Matsumoto Y."/>
            <person name="Motooka D."/>
            <person name="Nakamura S."/>
        </authorList>
    </citation>
    <scope>NUCLEOTIDE SEQUENCE</scope>
    <source>
        <strain evidence="3">JCM 6377</strain>
    </source>
</reference>
<name>A0A2A7MNW8_MYCAG</name>
<dbReference type="NCBIfam" id="TIGR01460">
    <property type="entry name" value="HAD-SF-IIA"/>
    <property type="match status" value="1"/>
</dbReference>
<dbReference type="Gene3D" id="3.40.50.1000">
    <property type="entry name" value="HAD superfamily/HAD-like"/>
    <property type="match status" value="2"/>
</dbReference>
<evidence type="ECO:0000313" key="4">
    <source>
        <dbReference type="EMBL" id="PEG33250.1"/>
    </source>
</evidence>
<dbReference type="InterPro" id="IPR041065">
    <property type="entry name" value="GNAT-like"/>
</dbReference>
<evidence type="ECO:0000259" key="2">
    <source>
        <dbReference type="Pfam" id="PF18407"/>
    </source>
</evidence>
<dbReference type="OrthoDB" id="3400930at2"/>
<evidence type="ECO:0000313" key="3">
    <source>
        <dbReference type="EMBL" id="GFG50652.1"/>
    </source>
</evidence>
<dbReference type="Proteomes" id="UP000220914">
    <property type="component" value="Unassembled WGS sequence"/>
</dbReference>
<dbReference type="PANTHER" id="PTHR19288">
    <property type="entry name" value="4-NITROPHENYLPHOSPHATASE-RELATED"/>
    <property type="match status" value="1"/>
</dbReference>
<dbReference type="Pfam" id="PF13242">
    <property type="entry name" value="Hydrolase_like"/>
    <property type="match status" value="1"/>
</dbReference>
<evidence type="ECO:0000313" key="5">
    <source>
        <dbReference type="Proteomes" id="UP000220914"/>
    </source>
</evidence>
<reference evidence="4 5" key="1">
    <citation type="submission" date="2017-10" db="EMBL/GenBank/DDBJ databases">
        <title>The new phylogeny of genus Mycobacterium.</title>
        <authorList>
            <person name="Tortoli E."/>
            <person name="Trovato A."/>
            <person name="Cirillo D.M."/>
        </authorList>
    </citation>
    <scope>NUCLEOTIDE SEQUENCE [LARGE SCALE GENOMIC DNA]</scope>
    <source>
        <strain evidence="4 5">CCUG37673</strain>
    </source>
</reference>
<feature type="compositionally biased region" description="Pro residues" evidence="1">
    <location>
        <begin position="1"/>
        <end position="18"/>
    </location>
</feature>
<feature type="domain" description="GCN5-related N-acetyltransferase-like" evidence="2">
    <location>
        <begin position="305"/>
        <end position="367"/>
    </location>
</feature>
<dbReference type="PANTHER" id="PTHR19288:SF95">
    <property type="entry name" value="D-GLYCEROL 3-PHOSPHATE PHOSPHATASE"/>
    <property type="match status" value="1"/>
</dbReference>
<reference evidence="3 6" key="2">
    <citation type="journal article" date="2019" name="Emerg. Microbes Infect.">
        <title>Comprehensive subspecies identification of 175 nontuberculous mycobacteria species based on 7547 genomic profiles.</title>
        <authorList>
            <person name="Matsumoto Y."/>
            <person name="Kinjo T."/>
            <person name="Motooka D."/>
            <person name="Nabeya D."/>
            <person name="Jung N."/>
            <person name="Uechi K."/>
            <person name="Horii T."/>
            <person name="Iida T."/>
            <person name="Fujita J."/>
            <person name="Nakamura S."/>
        </authorList>
    </citation>
    <scope>NUCLEOTIDE SEQUENCE [LARGE SCALE GENOMIC DNA]</scope>
    <source>
        <strain evidence="3 6">JCM 6377</strain>
    </source>
</reference>
<dbReference type="Gene3D" id="3.30.300.290">
    <property type="match status" value="1"/>
</dbReference>
<dbReference type="AlphaFoldDB" id="A0A2A7MNW8"/>
<dbReference type="SUPFAM" id="SSF56784">
    <property type="entry name" value="HAD-like"/>
    <property type="match status" value="1"/>
</dbReference>